<comment type="caution">
    <text evidence="4">The sequence shown here is derived from an EMBL/GenBank/DDBJ whole genome shotgun (WGS) entry which is preliminary data.</text>
</comment>
<keyword evidence="2" id="KW-0808">Transferase</keyword>
<name>A0A2I0JY57_PUNGR</name>
<dbReference type="AlphaFoldDB" id="A0A2I0JY57"/>
<keyword evidence="5" id="KW-1185">Reference proteome</keyword>
<dbReference type="Pfam" id="PF14223">
    <property type="entry name" value="Retrotran_gag_2"/>
    <property type="match status" value="1"/>
</dbReference>
<evidence type="ECO:0000313" key="5">
    <source>
        <dbReference type="Proteomes" id="UP000233551"/>
    </source>
</evidence>
<accession>A0A2I0JY57</accession>
<dbReference type="PANTHER" id="PTHR48045:SF34">
    <property type="entry name" value="ISOFLAVONE 7-O-GLUCOSYLTRANSFERASE 1-LIKE"/>
    <property type="match status" value="1"/>
</dbReference>
<dbReference type="Pfam" id="PF00201">
    <property type="entry name" value="UDPGT"/>
    <property type="match status" value="1"/>
</dbReference>
<evidence type="ECO:0000313" key="4">
    <source>
        <dbReference type="EMBL" id="PKI61278.1"/>
    </source>
</evidence>
<dbReference type="EMBL" id="PGOL01001058">
    <property type="protein sequence ID" value="PKI61278.1"/>
    <property type="molecule type" value="Genomic_DNA"/>
</dbReference>
<dbReference type="CDD" id="cd03784">
    <property type="entry name" value="GT1_Gtf-like"/>
    <property type="match status" value="1"/>
</dbReference>
<sequence>MAKSPAGQIPKGEDAAVLGGGSKDLRDGNRGRRGSRWSEGQLPNDRCLLHICQHVCREDAGKCEEDIGASHFQPLVNLVLKLAAAAPRALFSLLIATGDKRLLSCSDLPVNVKLYEAISSPWLSPPPGKSRKEKMQQFLEGAPRTYEMAIAVAEEAAGVKVSCLMTDVFFTFASMFAEKMQAKWIALWVAAPHGLSAYVYSDFIIQKYLRDDEARSQPDRTLEGIPGLSRMHVKDLPEALQGTYLDDMFILYRIFREIGRVLPQADAVLLNSHEEVTDADLVADLKSKFQKLLLVGSLTVSFAPPPLDSESDRTGCLSWLDEQKPRTVAYICFGSVVDLPPEEMFILAEALETSRTPYLWSLKDPMKVHLPPGFEERTRSHGKIVPWAPQSQVLWHPSIGAHITHCGYNSVFECVAGEVPVICRPLWADGRMHAIVVEEEWGIGVTVDGGTMTKDRILRCLEMVMGGGEAGKKMRQKIRAFKEGIMGPLLETYWLLSNVEDRVLESDKTVKGPNDIISQNRESLQWVSKDKFTLTCIMLVVIEEIGFTILSVKTSHEAWHSLEMTFLSQTAAQEDLLEQQWHDLCKGSQTMVGFINDVKKKALSFAQIGKPKTPIEVNLWIYTRLGPEWEQLILAKSDTMATMSIDELTSLLMGHEEWRSYVATHEQSQQLASTPLFGILGSPPAEVHYTDSHGRDDEWLWWKREEQRQRQRKWREQRQQWVLLWLRARTRKRQHSESRLWQYERVGRTGMLSVFV</sequence>
<dbReference type="PANTHER" id="PTHR48045">
    <property type="entry name" value="UDP-GLYCOSYLTRANSFERASE 72B1"/>
    <property type="match status" value="1"/>
</dbReference>
<evidence type="ECO:0008006" key="6">
    <source>
        <dbReference type="Google" id="ProtNLM"/>
    </source>
</evidence>
<proteinExistence type="inferred from homology"/>
<evidence type="ECO:0000256" key="2">
    <source>
        <dbReference type="ARBA" id="ARBA00022679"/>
    </source>
</evidence>
<dbReference type="Proteomes" id="UP000233551">
    <property type="component" value="Unassembled WGS sequence"/>
</dbReference>
<dbReference type="FunFam" id="3.40.50.2000:FF:000060">
    <property type="entry name" value="Glycosyltransferase"/>
    <property type="match status" value="1"/>
</dbReference>
<dbReference type="GO" id="GO:0008194">
    <property type="term" value="F:UDP-glycosyltransferase activity"/>
    <property type="evidence" value="ECO:0007669"/>
    <property type="project" value="InterPro"/>
</dbReference>
<feature type="region of interest" description="Disordered" evidence="3">
    <location>
        <begin position="1"/>
        <end position="38"/>
    </location>
</feature>
<gene>
    <name evidence="4" type="ORF">CRG98_018342</name>
</gene>
<dbReference type="InterPro" id="IPR002213">
    <property type="entry name" value="UDP_glucos_trans"/>
</dbReference>
<evidence type="ECO:0000256" key="3">
    <source>
        <dbReference type="SAM" id="MobiDB-lite"/>
    </source>
</evidence>
<dbReference type="Gene3D" id="3.40.50.2000">
    <property type="entry name" value="Glycogen Phosphorylase B"/>
    <property type="match status" value="2"/>
</dbReference>
<protein>
    <recommendedName>
        <fullName evidence="6">UDP-glycosyltransferases domain-containing protein</fullName>
    </recommendedName>
</protein>
<evidence type="ECO:0000256" key="1">
    <source>
        <dbReference type="ARBA" id="ARBA00009995"/>
    </source>
</evidence>
<comment type="similarity">
    <text evidence="1">Belongs to the UDP-glycosyltransferase family.</text>
</comment>
<dbReference type="SUPFAM" id="SSF53756">
    <property type="entry name" value="UDP-Glycosyltransferase/glycogen phosphorylase"/>
    <property type="match status" value="1"/>
</dbReference>
<reference evidence="4 5" key="1">
    <citation type="submission" date="2017-11" db="EMBL/GenBank/DDBJ databases">
        <title>De-novo sequencing of pomegranate (Punica granatum L.) genome.</title>
        <authorList>
            <person name="Akparov Z."/>
            <person name="Amiraslanov A."/>
            <person name="Hajiyeva S."/>
            <person name="Abbasov M."/>
            <person name="Kaur K."/>
            <person name="Hamwieh A."/>
            <person name="Solovyev V."/>
            <person name="Salamov A."/>
            <person name="Braich B."/>
            <person name="Kosarev P."/>
            <person name="Mahmoud A."/>
            <person name="Hajiyev E."/>
            <person name="Babayeva S."/>
            <person name="Izzatullayeva V."/>
            <person name="Mammadov A."/>
            <person name="Mammadov A."/>
            <person name="Sharifova S."/>
            <person name="Ojaghi J."/>
            <person name="Eynullazada K."/>
            <person name="Bayramov B."/>
            <person name="Abdulazimova A."/>
            <person name="Shahmuradov I."/>
        </authorList>
    </citation>
    <scope>NUCLEOTIDE SEQUENCE [LARGE SCALE GENOMIC DNA]</scope>
    <source>
        <strain evidence="5">cv. AG2017</strain>
        <tissue evidence="4">Leaf</tissue>
    </source>
</reference>
<organism evidence="4 5">
    <name type="scientific">Punica granatum</name>
    <name type="common">Pomegranate</name>
    <dbReference type="NCBI Taxonomy" id="22663"/>
    <lineage>
        <taxon>Eukaryota</taxon>
        <taxon>Viridiplantae</taxon>
        <taxon>Streptophyta</taxon>
        <taxon>Embryophyta</taxon>
        <taxon>Tracheophyta</taxon>
        <taxon>Spermatophyta</taxon>
        <taxon>Magnoliopsida</taxon>
        <taxon>eudicotyledons</taxon>
        <taxon>Gunneridae</taxon>
        <taxon>Pentapetalae</taxon>
        <taxon>rosids</taxon>
        <taxon>malvids</taxon>
        <taxon>Myrtales</taxon>
        <taxon>Lythraceae</taxon>
        <taxon>Punica</taxon>
    </lineage>
</organism>